<evidence type="ECO:0000256" key="6">
    <source>
        <dbReference type="ARBA" id="ARBA00047321"/>
    </source>
</evidence>
<evidence type="ECO:0000256" key="3">
    <source>
        <dbReference type="ARBA" id="ARBA00012535"/>
    </source>
</evidence>
<name>A0A6C1KF85_XANAU</name>
<dbReference type="GO" id="GO:0050361">
    <property type="term" value="F:tryptophan 2-monooxygenase activity"/>
    <property type="evidence" value="ECO:0007669"/>
    <property type="project" value="UniProtKB-EC"/>
</dbReference>
<dbReference type="InterPro" id="IPR050281">
    <property type="entry name" value="Flavin_monoamine_oxidase"/>
</dbReference>
<dbReference type="GO" id="GO:0009851">
    <property type="term" value="P:auxin biosynthetic process"/>
    <property type="evidence" value="ECO:0007669"/>
    <property type="project" value="UniProtKB-KW"/>
</dbReference>
<sequence>MRYAPSPAQYCRETAEPCTVAIIGGGPGGLFTARHLTDKLGEACKIKIFEASERLGGKIVTSEFAGVGPYEAGVAEIYDYSALGPDPLRHLIETELGLEIRHIAGGSCILDGQIIHDMEHLGEVFGSEARDQVVRFKQKCAELLSVEDFYASTRNVDNHHAWARKSGEETLYNEITNDAARRYVRIMAHSDVAAPPHLTNGLTFLKNVLMDVPGYMDVFSVVGGNEQIVDGLCDLIDAEVHLGATVKSVKPLFDGRFQLDICTHGAVEHEVVDYVVVCLPLTALSIIDWRSPHLKAAMDQHINYFDRPGHYLRATLLFERPFWREHISGAWWMLDAFDGCCAYDEGARTPIGPWGALGFLIAGNAALGLANMTDEDIERLCLDALPPAFGDARRLLVDRRIHRWMASVNAIPGGYPVRSAYVNHRPAAKQYPGLLVVGDYMFDATLNGVLDSADAASDIVVSEVMARRRAQFAPPAPRRDRPAEATDATRTDTGRNGALNGSYLSEIMESAWGVQPGARILHFGSGSGKLLSDLRALGFDAVGVEPCRAAWEGTPHRLRGHNLRLCPQRLPFPDGSFDVVIETGLCRLERDQLTEVITEIRRVASHGFILGSVTSDLPIEVIERHEMLTGIKTLTSRWGWSDLLLSLGFRFAFTDPAKLDSAWRLSVGAGVAPSEWFEDAECLRYCTYEASQETASRDIATAAEVARIIAEHLYDDDRVPVRPMAARAALMP</sequence>
<keyword evidence="5" id="KW-0073">Auxin biosynthesis</keyword>
<dbReference type="Pfam" id="PF08241">
    <property type="entry name" value="Methyltransf_11"/>
    <property type="match status" value="1"/>
</dbReference>
<keyword evidence="10" id="KW-0808">Transferase</keyword>
<feature type="region of interest" description="Disordered" evidence="7">
    <location>
        <begin position="470"/>
        <end position="497"/>
    </location>
</feature>
<dbReference type="RefSeq" id="WP_138399212.1">
    <property type="nucleotide sequence ID" value="NZ_JBAFVJ010000002.1"/>
</dbReference>
<dbReference type="GO" id="GO:0008757">
    <property type="term" value="F:S-adenosylmethionine-dependent methyltransferase activity"/>
    <property type="evidence" value="ECO:0007669"/>
    <property type="project" value="InterPro"/>
</dbReference>
<evidence type="ECO:0000256" key="1">
    <source>
        <dbReference type="ARBA" id="ARBA00004814"/>
    </source>
</evidence>
<dbReference type="PANTHER" id="PTHR10742:SF410">
    <property type="entry name" value="LYSINE-SPECIFIC HISTONE DEMETHYLASE 2"/>
    <property type="match status" value="1"/>
</dbReference>
<comment type="pathway">
    <text evidence="1">Plant hormone metabolism; auxin biosynthesis.</text>
</comment>
<feature type="domain" description="Amine oxidase" evidence="8">
    <location>
        <begin position="28"/>
        <end position="460"/>
    </location>
</feature>
<proteinExistence type="inferred from homology"/>
<dbReference type="InterPro" id="IPR029063">
    <property type="entry name" value="SAM-dependent_MTases_sf"/>
</dbReference>
<reference evidence="10 11" key="1">
    <citation type="submission" date="2019-05" db="EMBL/GenBank/DDBJ databases">
        <authorList>
            <person name="Zhou X."/>
        </authorList>
    </citation>
    <scope>NUCLEOTIDE SEQUENCE [LARGE SCALE GENOMIC DNA]</scope>
    <source>
        <strain evidence="10 11">DSM 432</strain>
    </source>
</reference>
<keyword evidence="10" id="KW-0489">Methyltransferase</keyword>
<dbReference type="SUPFAM" id="SSF53335">
    <property type="entry name" value="S-adenosyl-L-methionine-dependent methyltransferases"/>
    <property type="match status" value="1"/>
</dbReference>
<dbReference type="EC" id="1.13.12.3" evidence="3"/>
<feature type="compositionally biased region" description="Basic and acidic residues" evidence="7">
    <location>
        <begin position="477"/>
        <end position="493"/>
    </location>
</feature>
<dbReference type="InterPro" id="IPR002937">
    <property type="entry name" value="Amino_oxidase"/>
</dbReference>
<dbReference type="GeneID" id="95773642"/>
<evidence type="ECO:0000259" key="9">
    <source>
        <dbReference type="Pfam" id="PF08241"/>
    </source>
</evidence>
<dbReference type="SUPFAM" id="SSF54373">
    <property type="entry name" value="FAD-linked reductases, C-terminal domain"/>
    <property type="match status" value="1"/>
</dbReference>
<dbReference type="Gene3D" id="3.50.50.60">
    <property type="entry name" value="FAD/NAD(P)-binding domain"/>
    <property type="match status" value="1"/>
</dbReference>
<accession>A0A6C1KF85</accession>
<feature type="domain" description="Methyltransferase type 11" evidence="9">
    <location>
        <begin position="521"/>
        <end position="607"/>
    </location>
</feature>
<dbReference type="AlphaFoldDB" id="A0A6C1KF85"/>
<dbReference type="GO" id="GO:0032259">
    <property type="term" value="P:methylation"/>
    <property type="evidence" value="ECO:0007669"/>
    <property type="project" value="UniProtKB-KW"/>
</dbReference>
<dbReference type="Proteomes" id="UP000305131">
    <property type="component" value="Unassembled WGS sequence"/>
</dbReference>
<comment type="caution">
    <text evidence="10">The sequence shown here is derived from an EMBL/GenBank/DDBJ whole genome shotgun (WGS) entry which is preliminary data.</text>
</comment>
<gene>
    <name evidence="10" type="ORF">FBQ73_09285</name>
</gene>
<dbReference type="Gene3D" id="3.40.50.150">
    <property type="entry name" value="Vaccinia Virus protein VP39"/>
    <property type="match status" value="1"/>
</dbReference>
<protein>
    <recommendedName>
        <fullName evidence="4">Tryptophan 2-monooxygenase</fullName>
        <ecNumber evidence="3">1.13.12.3</ecNumber>
    </recommendedName>
</protein>
<comment type="catalytic activity">
    <reaction evidence="6">
        <text>L-tryptophan + O2 = indole-3-acetamide + CO2 + H2O</text>
        <dbReference type="Rhea" id="RHEA:16165"/>
        <dbReference type="ChEBI" id="CHEBI:15377"/>
        <dbReference type="ChEBI" id="CHEBI:15379"/>
        <dbReference type="ChEBI" id="CHEBI:16031"/>
        <dbReference type="ChEBI" id="CHEBI:16526"/>
        <dbReference type="ChEBI" id="CHEBI:57912"/>
        <dbReference type="EC" id="1.13.12.3"/>
    </reaction>
</comment>
<dbReference type="PANTHER" id="PTHR10742">
    <property type="entry name" value="FLAVIN MONOAMINE OXIDASE"/>
    <property type="match status" value="1"/>
</dbReference>
<evidence type="ECO:0000256" key="7">
    <source>
        <dbReference type="SAM" id="MobiDB-lite"/>
    </source>
</evidence>
<dbReference type="EMBL" id="VAUP01000022">
    <property type="protein sequence ID" value="TLX42852.1"/>
    <property type="molecule type" value="Genomic_DNA"/>
</dbReference>
<evidence type="ECO:0000313" key="11">
    <source>
        <dbReference type="Proteomes" id="UP000305131"/>
    </source>
</evidence>
<evidence type="ECO:0000256" key="5">
    <source>
        <dbReference type="ARBA" id="ARBA00023070"/>
    </source>
</evidence>
<evidence type="ECO:0000256" key="2">
    <source>
        <dbReference type="ARBA" id="ARBA00005833"/>
    </source>
</evidence>
<dbReference type="OrthoDB" id="20837at2"/>
<dbReference type="Pfam" id="PF01593">
    <property type="entry name" value="Amino_oxidase"/>
    <property type="match status" value="1"/>
</dbReference>
<evidence type="ECO:0000313" key="10">
    <source>
        <dbReference type="EMBL" id="TLX42852.1"/>
    </source>
</evidence>
<dbReference type="SUPFAM" id="SSF51905">
    <property type="entry name" value="FAD/NAD(P)-binding domain"/>
    <property type="match status" value="1"/>
</dbReference>
<organism evidence="10 11">
    <name type="scientific">Xanthobacter autotrophicus</name>
    <dbReference type="NCBI Taxonomy" id="280"/>
    <lineage>
        <taxon>Bacteria</taxon>
        <taxon>Pseudomonadati</taxon>
        <taxon>Pseudomonadota</taxon>
        <taxon>Alphaproteobacteria</taxon>
        <taxon>Hyphomicrobiales</taxon>
        <taxon>Xanthobacteraceae</taxon>
        <taxon>Xanthobacter</taxon>
    </lineage>
</organism>
<dbReference type="InterPro" id="IPR036188">
    <property type="entry name" value="FAD/NAD-bd_sf"/>
</dbReference>
<evidence type="ECO:0000256" key="4">
    <source>
        <dbReference type="ARBA" id="ARBA00017871"/>
    </source>
</evidence>
<dbReference type="InterPro" id="IPR013216">
    <property type="entry name" value="Methyltransf_11"/>
</dbReference>
<comment type="similarity">
    <text evidence="2">Belongs to the tryptophan 2-monooxygenase family.</text>
</comment>
<evidence type="ECO:0000259" key="8">
    <source>
        <dbReference type="Pfam" id="PF01593"/>
    </source>
</evidence>